<name>A0A1G4YM50_9ACTN</name>
<sequence length="349" mass="37657">MGGPWGARSSAAGVDAVLAFEHLCDHGGMSSAVPTGQADPQWVRGGWGHTVRSQDEALRAVMRIVGVAPGRQYVWRGCVSSRRPVRSSLLQSLVVEESEPLPDETLVRGQELALLRSARAWGPGAGPHPQASDLELLAHLQRHGVPTRLVEVTRNPLTALWFACARGDDESGVLVALDVTDLPVHPTVDPQPHAGHEGRGWALRRALRRSAVLGQPFLVQPTDPDRRTAAQEGLYLTGVVPRTEPVRGLDGLPLRPGTPPGKQKLADLFAEGRRRAGRPGRLPFCALVVPADLKRTIRTHLTAVGRQRAVLFPDVDGFRDAVRDDDVDLHPTPPVLSPFDDALADEPAP</sequence>
<keyword evidence="4" id="KW-1185">Reference proteome</keyword>
<dbReference type="STRING" id="1960309.SAMN03159343_3096"/>
<dbReference type="AlphaFoldDB" id="A0A1G4YM50"/>
<protein>
    <submittedName>
        <fullName evidence="3">FRG domain-containing protein</fullName>
    </submittedName>
</protein>
<feature type="region of interest" description="Disordered" evidence="1">
    <location>
        <begin position="325"/>
        <end position="349"/>
    </location>
</feature>
<dbReference type="Pfam" id="PF08867">
    <property type="entry name" value="FRG"/>
    <property type="match status" value="1"/>
</dbReference>
<proteinExistence type="predicted"/>
<dbReference type="InterPro" id="IPR014966">
    <property type="entry name" value="FRG-dom"/>
</dbReference>
<evidence type="ECO:0000313" key="4">
    <source>
        <dbReference type="Proteomes" id="UP000198981"/>
    </source>
</evidence>
<evidence type="ECO:0000313" key="3">
    <source>
        <dbReference type="EMBL" id="SCX54543.1"/>
    </source>
</evidence>
<gene>
    <name evidence="3" type="ORF">SAMN03159343_3096</name>
</gene>
<dbReference type="Proteomes" id="UP000198981">
    <property type="component" value="Unassembled WGS sequence"/>
</dbReference>
<reference evidence="4" key="1">
    <citation type="submission" date="2016-10" db="EMBL/GenBank/DDBJ databases">
        <authorList>
            <person name="Varghese N."/>
            <person name="Submissions S."/>
        </authorList>
    </citation>
    <scope>NUCLEOTIDE SEQUENCE [LARGE SCALE GENOMIC DNA]</scope>
    <source>
        <strain evidence="4">DSM 45722</strain>
    </source>
</reference>
<evidence type="ECO:0000256" key="1">
    <source>
        <dbReference type="SAM" id="MobiDB-lite"/>
    </source>
</evidence>
<organism evidence="3 4">
    <name type="scientific">Klenkia marina</name>
    <dbReference type="NCBI Taxonomy" id="1960309"/>
    <lineage>
        <taxon>Bacteria</taxon>
        <taxon>Bacillati</taxon>
        <taxon>Actinomycetota</taxon>
        <taxon>Actinomycetes</taxon>
        <taxon>Geodermatophilales</taxon>
        <taxon>Geodermatophilaceae</taxon>
        <taxon>Klenkia</taxon>
    </lineage>
</organism>
<accession>A0A1G4YM50</accession>
<feature type="domain" description="FRG" evidence="2">
    <location>
        <begin position="69"/>
        <end position="175"/>
    </location>
</feature>
<dbReference type="EMBL" id="FMUH01000005">
    <property type="protein sequence ID" value="SCX54543.1"/>
    <property type="molecule type" value="Genomic_DNA"/>
</dbReference>
<evidence type="ECO:0000259" key="2">
    <source>
        <dbReference type="SMART" id="SM00901"/>
    </source>
</evidence>
<dbReference type="SMART" id="SM00901">
    <property type="entry name" value="FRG"/>
    <property type="match status" value="1"/>
</dbReference>